<dbReference type="CDD" id="cd05471">
    <property type="entry name" value="pepsin_like"/>
    <property type="match status" value="1"/>
</dbReference>
<dbReference type="OrthoDB" id="2747330at2759"/>
<comment type="similarity">
    <text evidence="1">Belongs to the peptidase A1 family.</text>
</comment>
<keyword evidence="6" id="KW-1185">Reference proteome</keyword>
<dbReference type="AlphaFoldDB" id="S7RKM8"/>
<dbReference type="GO" id="GO:0004190">
    <property type="term" value="F:aspartic-type endopeptidase activity"/>
    <property type="evidence" value="ECO:0007669"/>
    <property type="project" value="InterPro"/>
</dbReference>
<evidence type="ECO:0000256" key="1">
    <source>
        <dbReference type="ARBA" id="ARBA00007447"/>
    </source>
</evidence>
<dbReference type="Gene3D" id="2.40.70.10">
    <property type="entry name" value="Acid Proteases"/>
    <property type="match status" value="2"/>
</dbReference>
<keyword evidence="5" id="KW-0645">Protease</keyword>
<proteinExistence type="inferred from homology"/>
<dbReference type="InterPro" id="IPR021109">
    <property type="entry name" value="Peptidase_aspartic_dom_sf"/>
</dbReference>
<accession>S7RKM8</accession>
<feature type="transmembrane region" description="Helical" evidence="3">
    <location>
        <begin position="465"/>
        <end position="486"/>
    </location>
</feature>
<dbReference type="KEGG" id="gtr:GLOTRDRAFT_62321"/>
<dbReference type="SUPFAM" id="SSF50630">
    <property type="entry name" value="Acid proteases"/>
    <property type="match status" value="1"/>
</dbReference>
<dbReference type="GO" id="GO:0006508">
    <property type="term" value="P:proteolysis"/>
    <property type="evidence" value="ECO:0007669"/>
    <property type="project" value="UniProtKB-KW"/>
</dbReference>
<organism evidence="5 6">
    <name type="scientific">Gloeophyllum trabeum (strain ATCC 11539 / FP-39264 / Madison 617)</name>
    <name type="common">Brown rot fungus</name>
    <dbReference type="NCBI Taxonomy" id="670483"/>
    <lineage>
        <taxon>Eukaryota</taxon>
        <taxon>Fungi</taxon>
        <taxon>Dikarya</taxon>
        <taxon>Basidiomycota</taxon>
        <taxon>Agaricomycotina</taxon>
        <taxon>Agaricomycetes</taxon>
        <taxon>Gloeophyllales</taxon>
        <taxon>Gloeophyllaceae</taxon>
        <taxon>Gloeophyllum</taxon>
    </lineage>
</organism>
<dbReference type="EMBL" id="KB469303">
    <property type="protein sequence ID" value="EPQ54930.1"/>
    <property type="molecule type" value="Genomic_DNA"/>
</dbReference>
<dbReference type="InterPro" id="IPR034164">
    <property type="entry name" value="Pepsin-like_dom"/>
</dbReference>
<dbReference type="Pfam" id="PF00026">
    <property type="entry name" value="Asp"/>
    <property type="match status" value="2"/>
</dbReference>
<keyword evidence="5" id="KW-0378">Hydrolase</keyword>
<dbReference type="GeneID" id="19307470"/>
<feature type="compositionally biased region" description="Basic and acidic residues" evidence="2">
    <location>
        <begin position="707"/>
        <end position="728"/>
    </location>
</feature>
<evidence type="ECO:0000313" key="6">
    <source>
        <dbReference type="Proteomes" id="UP000030669"/>
    </source>
</evidence>
<keyword evidence="3" id="KW-0812">Transmembrane</keyword>
<evidence type="ECO:0000256" key="3">
    <source>
        <dbReference type="SAM" id="Phobius"/>
    </source>
</evidence>
<evidence type="ECO:0000313" key="5">
    <source>
        <dbReference type="EMBL" id="EPQ54930.1"/>
    </source>
</evidence>
<feature type="region of interest" description="Disordered" evidence="2">
    <location>
        <begin position="600"/>
        <end position="625"/>
    </location>
</feature>
<dbReference type="InterPro" id="IPR033121">
    <property type="entry name" value="PEPTIDASE_A1"/>
</dbReference>
<dbReference type="PANTHER" id="PTHR47966:SF57">
    <property type="entry name" value="PEPTIDASE A1 DOMAIN-CONTAINING PROTEIN"/>
    <property type="match status" value="1"/>
</dbReference>
<dbReference type="PRINTS" id="PR00792">
    <property type="entry name" value="PEPSIN"/>
</dbReference>
<dbReference type="PANTHER" id="PTHR47966">
    <property type="entry name" value="BETA-SITE APP-CLEAVING ENZYME, ISOFORM A-RELATED"/>
    <property type="match status" value="1"/>
</dbReference>
<protein>
    <submittedName>
        <fullName evidence="5">Acid protease</fullName>
    </submittedName>
</protein>
<evidence type="ECO:0000259" key="4">
    <source>
        <dbReference type="PROSITE" id="PS51767"/>
    </source>
</evidence>
<keyword evidence="3" id="KW-1133">Transmembrane helix</keyword>
<gene>
    <name evidence="5" type="ORF">GLOTRDRAFT_62321</name>
</gene>
<sequence length="728" mass="76924">MSARAGIPLRRWKGKGREVLLESRSASTTEGNGGNDGVVMPMQMTGDGTYNVEYTVPITVGNGQTLSVQVDTGSSDLWLASTSCSSSACSSTNGRLYNPGQALPTGQTFNINYLIGNVSGPIVWDEVQLGGYSITNQALAAASKVDGEPLSQNFDGVLGLALPGNSIIQAAIMPTLGDSPDGAAFSSNLFGITPVSQAPPVRFLSLSLERPGSDRTPSLLGIGRHPSQVAPDPSKIAYSTLLASSSAGVRFWETSIRAITVYVDGGAKAVSLGHSHTGAVYPIAVVDSGVPYIITTSAIANGIYGAIGINPAANGQYYVPCSTPLNMTISLDGQPELPLHPLDLTAVPLQDASSPNCIGLIQAADGALANIPGDMILGVPFLRNVYTVLAYDVPDSNGAFPQVSASTTANSINPRLGLLSLTNATTALDEFHTVRVLNQPLSKTPKTSDTNGVAGKKGLSVGLDVLIGLLSFFGLCAVLFGLRWVLAKRQWRRSHPRGEEGQLDAKDSGYALAALHPNGDGPSEETLRTLRYEAYKRNKRMHSEYSTDSALTKVDVDEREDSGYLPDHELGFRPSFYDKGRHDPHASIATDWRDTLVGEADSAGTPRAKDESPSPEMHRRHLSDPEAPVTAPLLAHARTHSQTSQGSDVGQAGDRVSMAGIGSASRGSRHLEHGLRDSVGSFGSFHDVDGSGNRVYAPSPLRPHPTHAPDRPRSPLEDRGGARPEYEP</sequence>
<dbReference type="PROSITE" id="PS51767">
    <property type="entry name" value="PEPTIDASE_A1"/>
    <property type="match status" value="1"/>
</dbReference>
<keyword evidence="3" id="KW-0472">Membrane</keyword>
<dbReference type="OMA" id="SSPMYDI"/>
<name>S7RKM8_GLOTA</name>
<reference evidence="5 6" key="1">
    <citation type="journal article" date="2012" name="Science">
        <title>The Paleozoic origin of enzymatic lignin decomposition reconstructed from 31 fungal genomes.</title>
        <authorList>
            <person name="Floudas D."/>
            <person name="Binder M."/>
            <person name="Riley R."/>
            <person name="Barry K."/>
            <person name="Blanchette R.A."/>
            <person name="Henrissat B."/>
            <person name="Martinez A.T."/>
            <person name="Otillar R."/>
            <person name="Spatafora J.W."/>
            <person name="Yadav J.S."/>
            <person name="Aerts A."/>
            <person name="Benoit I."/>
            <person name="Boyd A."/>
            <person name="Carlson A."/>
            <person name="Copeland A."/>
            <person name="Coutinho P.M."/>
            <person name="de Vries R.P."/>
            <person name="Ferreira P."/>
            <person name="Findley K."/>
            <person name="Foster B."/>
            <person name="Gaskell J."/>
            <person name="Glotzer D."/>
            <person name="Gorecki P."/>
            <person name="Heitman J."/>
            <person name="Hesse C."/>
            <person name="Hori C."/>
            <person name="Igarashi K."/>
            <person name="Jurgens J.A."/>
            <person name="Kallen N."/>
            <person name="Kersten P."/>
            <person name="Kohler A."/>
            <person name="Kuees U."/>
            <person name="Kumar T.K.A."/>
            <person name="Kuo A."/>
            <person name="LaButti K."/>
            <person name="Larrondo L.F."/>
            <person name="Lindquist E."/>
            <person name="Ling A."/>
            <person name="Lombard V."/>
            <person name="Lucas S."/>
            <person name="Lundell T."/>
            <person name="Martin R."/>
            <person name="McLaughlin D.J."/>
            <person name="Morgenstern I."/>
            <person name="Morin E."/>
            <person name="Murat C."/>
            <person name="Nagy L.G."/>
            <person name="Nolan M."/>
            <person name="Ohm R.A."/>
            <person name="Patyshakuliyeva A."/>
            <person name="Rokas A."/>
            <person name="Ruiz-Duenas F.J."/>
            <person name="Sabat G."/>
            <person name="Salamov A."/>
            <person name="Samejima M."/>
            <person name="Schmutz J."/>
            <person name="Slot J.C."/>
            <person name="St John F."/>
            <person name="Stenlid J."/>
            <person name="Sun H."/>
            <person name="Sun S."/>
            <person name="Syed K."/>
            <person name="Tsang A."/>
            <person name="Wiebenga A."/>
            <person name="Young D."/>
            <person name="Pisabarro A."/>
            <person name="Eastwood D.C."/>
            <person name="Martin F."/>
            <person name="Cullen D."/>
            <person name="Grigoriev I.V."/>
            <person name="Hibbett D.S."/>
        </authorList>
    </citation>
    <scope>NUCLEOTIDE SEQUENCE [LARGE SCALE GENOMIC DNA]</scope>
    <source>
        <strain evidence="5 6">ATCC 11539</strain>
    </source>
</reference>
<feature type="domain" description="Peptidase A1" evidence="4">
    <location>
        <begin position="54"/>
        <end position="399"/>
    </location>
</feature>
<dbReference type="InterPro" id="IPR001461">
    <property type="entry name" value="Aspartic_peptidase_A1"/>
</dbReference>
<dbReference type="Proteomes" id="UP000030669">
    <property type="component" value="Unassembled WGS sequence"/>
</dbReference>
<feature type="region of interest" description="Disordered" evidence="2">
    <location>
        <begin position="638"/>
        <end position="728"/>
    </location>
</feature>
<dbReference type="eggNOG" id="KOG1339">
    <property type="taxonomic scope" value="Eukaryota"/>
</dbReference>
<evidence type="ECO:0000256" key="2">
    <source>
        <dbReference type="SAM" id="MobiDB-lite"/>
    </source>
</evidence>
<dbReference type="HOGENOM" id="CLU_014988_0_0_1"/>
<dbReference type="RefSeq" id="XP_007867146.1">
    <property type="nucleotide sequence ID" value="XM_007868955.1"/>
</dbReference>